<dbReference type="EMBL" id="JAARPY010000020">
    <property type="protein sequence ID" value="MBC1399933.1"/>
    <property type="molecule type" value="Genomic_DNA"/>
</dbReference>
<dbReference type="AlphaFoldDB" id="A0A841YI96"/>
<comment type="caution">
    <text evidence="1">The sequence shown here is derived from an EMBL/GenBank/DDBJ whole genome shotgun (WGS) entry which is preliminary data.</text>
</comment>
<sequence length="128" mass="15292">MSYQLENILQGIHKSLQEAIESGATSQVENLQFEKQVYEKRLMRLKLRTFLQGRVQQLVWKSQDQLNQEKHQFESWFQDMNHIENRLKLSFDSQTGEAIGHKLMHERNQVLRDYGDDYRALVKSIKIK</sequence>
<evidence type="ECO:0000313" key="1">
    <source>
        <dbReference type="EMBL" id="MBC1399933.1"/>
    </source>
</evidence>
<organism evidence="1 2">
    <name type="scientific">Listeria fleischmannii</name>
    <dbReference type="NCBI Taxonomy" id="1069827"/>
    <lineage>
        <taxon>Bacteria</taxon>
        <taxon>Bacillati</taxon>
        <taxon>Bacillota</taxon>
        <taxon>Bacilli</taxon>
        <taxon>Bacillales</taxon>
        <taxon>Listeriaceae</taxon>
        <taxon>Listeria</taxon>
    </lineage>
</organism>
<name>A0A841YI96_9LIST</name>
<dbReference type="RefSeq" id="WP_185363568.1">
    <property type="nucleotide sequence ID" value="NZ_JAARPY010000020.1"/>
</dbReference>
<reference evidence="1 2" key="1">
    <citation type="submission" date="2020-03" db="EMBL/GenBank/DDBJ databases">
        <title>Soil Listeria distribution.</title>
        <authorList>
            <person name="Liao J."/>
            <person name="Wiedmann M."/>
        </authorList>
    </citation>
    <scope>NUCLEOTIDE SEQUENCE [LARGE SCALE GENOMIC DNA]</scope>
    <source>
        <strain evidence="1 2">FSL L7-1645</strain>
    </source>
</reference>
<evidence type="ECO:0000313" key="2">
    <source>
        <dbReference type="Proteomes" id="UP000571128"/>
    </source>
</evidence>
<dbReference type="Proteomes" id="UP000571128">
    <property type="component" value="Unassembled WGS sequence"/>
</dbReference>
<accession>A0A841YI96</accession>
<protein>
    <submittedName>
        <fullName evidence="1">Uncharacterized protein</fullName>
    </submittedName>
</protein>
<proteinExistence type="predicted"/>
<gene>
    <name evidence="1" type="ORF">HB844_13800</name>
</gene>